<dbReference type="GeneID" id="89589452"/>
<organism evidence="5 6">
    <name type="scientific">Carnobacterium divergens DSM 20623</name>
    <dbReference type="NCBI Taxonomy" id="1449336"/>
    <lineage>
        <taxon>Bacteria</taxon>
        <taxon>Bacillati</taxon>
        <taxon>Bacillota</taxon>
        <taxon>Bacilli</taxon>
        <taxon>Lactobacillales</taxon>
        <taxon>Carnobacteriaceae</taxon>
        <taxon>Carnobacterium</taxon>
    </lineage>
</organism>
<dbReference type="eggNOG" id="ENOG5032ESZ">
    <property type="taxonomic scope" value="Bacteria"/>
</dbReference>
<evidence type="ECO:0000256" key="2">
    <source>
        <dbReference type="SAM" id="SignalP"/>
    </source>
</evidence>
<dbReference type="InterPro" id="IPR029050">
    <property type="entry name" value="Immunoprotect_excell_Ig-like"/>
</dbReference>
<accession>A0A0R2HWI9</accession>
<dbReference type="AlphaFoldDB" id="A0A0R2HWI9"/>
<evidence type="ECO:0000259" key="3">
    <source>
        <dbReference type="Pfam" id="PF11611"/>
    </source>
</evidence>
<keyword evidence="6" id="KW-1185">Reference proteome</keyword>
<sequence length="355" mass="40203">MKKKMLLLSVLLITLVVAGCGGNTKNSKSDDKPIAKSKVAEVQIEKGEYVVPFSEDGEGGSDTYIALQVKVKNKSKEQMYITADNFALYEKGEDEKINPITDYKSGFKTSEEGGKLSADKSLKLTILFNVKKDKEYSLNFATNSFDEDNKKDVELAVDQTQYKDSLKKLDEPKKALDAYMDVVFLNKENENYDNLVSTNSEEAIAEFKKAFNKVTKDYVVYNYKPTDDELTTLFKNYQETEAKRATIETKLLGNTGEKALVEVKFKGLSNDSIIDIIREYKEEYNDENDTYDSEKSEQYALTKYPEILEKSELGEPRNDIKVLLTKKAGKWDISMKSNVDASNENLLRAFTGNVD</sequence>
<proteinExistence type="predicted"/>
<dbReference type="Gene3D" id="2.60.40.1240">
    <property type="match status" value="1"/>
</dbReference>
<dbReference type="Proteomes" id="UP000051658">
    <property type="component" value="Unassembled WGS sequence"/>
</dbReference>
<feature type="signal peptide" evidence="2">
    <location>
        <begin position="1"/>
        <end position="18"/>
    </location>
</feature>
<keyword evidence="1 2" id="KW-0732">Signal</keyword>
<evidence type="ECO:0000256" key="1">
    <source>
        <dbReference type="ARBA" id="ARBA00022729"/>
    </source>
</evidence>
<dbReference type="PATRIC" id="fig|1449336.4.peg.490"/>
<feature type="domain" description="DUF5105" evidence="4">
    <location>
        <begin position="163"/>
        <end position="350"/>
    </location>
</feature>
<name>A0A0R2HWI9_CARDV</name>
<protein>
    <recommendedName>
        <fullName evidence="7">DUF5105 domain-containing protein</fullName>
    </recommendedName>
</protein>
<feature type="domain" description="DUF4352" evidence="3">
    <location>
        <begin position="62"/>
        <end position="148"/>
    </location>
</feature>
<gene>
    <name evidence="5" type="ORF">IV74_GL000480</name>
</gene>
<dbReference type="Pfam" id="PF11611">
    <property type="entry name" value="DUF4352"/>
    <property type="match status" value="1"/>
</dbReference>
<comment type="caution">
    <text evidence="5">The sequence shown here is derived from an EMBL/GenBank/DDBJ whole genome shotgun (WGS) entry which is preliminary data.</text>
</comment>
<reference evidence="5 6" key="1">
    <citation type="journal article" date="2015" name="Genome Announc.">
        <title>Expanding the biotechnology potential of lactobacilli through comparative genomics of 213 strains and associated genera.</title>
        <authorList>
            <person name="Sun Z."/>
            <person name="Harris H.M."/>
            <person name="McCann A."/>
            <person name="Guo C."/>
            <person name="Argimon S."/>
            <person name="Zhang W."/>
            <person name="Yang X."/>
            <person name="Jeffery I.B."/>
            <person name="Cooney J.C."/>
            <person name="Kagawa T.F."/>
            <person name="Liu W."/>
            <person name="Song Y."/>
            <person name="Salvetti E."/>
            <person name="Wrobel A."/>
            <person name="Rasinkangas P."/>
            <person name="Parkhill J."/>
            <person name="Rea M.C."/>
            <person name="O'Sullivan O."/>
            <person name="Ritari J."/>
            <person name="Douillard F.P."/>
            <person name="Paul Ross R."/>
            <person name="Yang R."/>
            <person name="Briner A.E."/>
            <person name="Felis G.E."/>
            <person name="de Vos W.M."/>
            <person name="Barrangou R."/>
            <person name="Klaenhammer T.R."/>
            <person name="Caufield P.W."/>
            <person name="Cui Y."/>
            <person name="Zhang H."/>
            <person name="O'Toole P.W."/>
        </authorList>
    </citation>
    <scope>NUCLEOTIDE SEQUENCE [LARGE SCALE GENOMIC DNA]</scope>
    <source>
        <strain evidence="5 6">DSM 20623</strain>
    </source>
</reference>
<dbReference type="EMBL" id="JQBS01000011">
    <property type="protein sequence ID" value="KRN57107.1"/>
    <property type="molecule type" value="Genomic_DNA"/>
</dbReference>
<evidence type="ECO:0000313" key="6">
    <source>
        <dbReference type="Proteomes" id="UP000051658"/>
    </source>
</evidence>
<dbReference type="PROSITE" id="PS51257">
    <property type="entry name" value="PROKAR_LIPOPROTEIN"/>
    <property type="match status" value="1"/>
</dbReference>
<dbReference type="RefSeq" id="WP_034568610.1">
    <property type="nucleotide sequence ID" value="NZ_JQBS01000011.1"/>
</dbReference>
<evidence type="ECO:0000259" key="4">
    <source>
        <dbReference type="Pfam" id="PF17118"/>
    </source>
</evidence>
<dbReference type="InterPro" id="IPR031343">
    <property type="entry name" value="DUF5105"/>
</dbReference>
<dbReference type="Pfam" id="PF17118">
    <property type="entry name" value="DUF5105"/>
    <property type="match status" value="1"/>
</dbReference>
<evidence type="ECO:0000313" key="5">
    <source>
        <dbReference type="EMBL" id="KRN57107.1"/>
    </source>
</evidence>
<evidence type="ECO:0008006" key="7">
    <source>
        <dbReference type="Google" id="ProtNLM"/>
    </source>
</evidence>
<feature type="chain" id="PRO_5038662643" description="DUF5105 domain-containing protein" evidence="2">
    <location>
        <begin position="19"/>
        <end position="355"/>
    </location>
</feature>
<dbReference type="InterPro" id="IPR029051">
    <property type="entry name" value="DUF4352"/>
</dbReference>